<accession>A0A3D9ME52</accession>
<keyword evidence="2" id="KW-1185">Reference proteome</keyword>
<dbReference type="RefSeq" id="WP_115810477.1">
    <property type="nucleotide sequence ID" value="NZ_QREI01000005.1"/>
</dbReference>
<gene>
    <name evidence="1" type="ORF">DFQ09_10555</name>
</gene>
<evidence type="ECO:0000313" key="1">
    <source>
        <dbReference type="EMBL" id="REE16844.1"/>
    </source>
</evidence>
<evidence type="ECO:0000313" key="2">
    <source>
        <dbReference type="Proteomes" id="UP000256919"/>
    </source>
</evidence>
<protein>
    <submittedName>
        <fullName evidence="1">Uncharacterized protein</fullName>
    </submittedName>
</protein>
<dbReference type="Proteomes" id="UP000256919">
    <property type="component" value="Unassembled WGS sequence"/>
</dbReference>
<proteinExistence type="predicted"/>
<dbReference type="OrthoDB" id="5783711at2"/>
<comment type="caution">
    <text evidence="1">The sequence shown here is derived from an EMBL/GenBank/DDBJ whole genome shotgun (WGS) entry which is preliminary data.</text>
</comment>
<reference evidence="1 2" key="1">
    <citation type="submission" date="2018-07" db="EMBL/GenBank/DDBJ databases">
        <title>Genomic Encyclopedia of Type Strains, Phase III (KMG-III): the genomes of soil and plant-associated and newly described type strains.</title>
        <authorList>
            <person name="Whitman W."/>
        </authorList>
    </citation>
    <scope>NUCLEOTIDE SEQUENCE [LARGE SCALE GENOMIC DNA]</scope>
    <source>
        <strain evidence="1 2">CECT 7948</strain>
    </source>
</reference>
<dbReference type="AlphaFoldDB" id="A0A3D9ME52"/>
<sequence>MYLSISEEEKLRHPYYKIMELSKDKLHVELNSWSRLDLIDWLTWNDRNGIYKDEDSLLEMGNILGKVEAIEIITRQILE</sequence>
<organism evidence="1 2">
    <name type="scientific">Winogradskyella pacifica</name>
    <dbReference type="NCBI Taxonomy" id="664642"/>
    <lineage>
        <taxon>Bacteria</taxon>
        <taxon>Pseudomonadati</taxon>
        <taxon>Bacteroidota</taxon>
        <taxon>Flavobacteriia</taxon>
        <taxon>Flavobacteriales</taxon>
        <taxon>Flavobacteriaceae</taxon>
        <taxon>Winogradskyella</taxon>
    </lineage>
</organism>
<name>A0A3D9ME52_9FLAO</name>
<dbReference type="EMBL" id="QREI01000005">
    <property type="protein sequence ID" value="REE16844.1"/>
    <property type="molecule type" value="Genomic_DNA"/>
</dbReference>